<sequence length="565" mass="61474">MQHRYYTLLMLLVVQVAFNACKKKVDTEYDNRPNQQPVISSNTRIVNLVGARELQIGEMRLSSFTPPDREGYYGSPGTLRITPYFPENGQIGGTYNIPTEFIGSDGIIRDLQLSSLGGRDYAPAPRPFNLQDYGREPMDYYHVRYRHGVYPDSLFAIPRSVSPSSDPTKFKVRVVNVTSPTDEFSRTGPLTLAWADGTPVDPRTSNIPVTKASDYIELPYGTYQLKLLLSDGRELPAKGSSDINVNILNPYTGTLMGHAGEPGPGNSNDTWLNYAVLKSFQPGGVYSIAAARQGGYGVMQDGSNGESIAAQVNSYSVINDISEPANLTYARVQALNTIPGKQVKWTINNSELGSTAFGAATDYRILVRGTYTLQAADAQGGQLAEATLTLEPGDNISAWMYTGSNGQPAISFSSNNMSAVYSLSVNGNDGSYATRKDGFPFWIRFMNFCPQLPEVTFTSNNGSMIGASASHVQYGQQVVNNPYVRLQPNFGTDLLVYASTPAQLPGDWLPGIAPLTSKAFIADINLYKTPGKPQSESGIYTAVLIGNLNSSGADHARLLLIKHNR</sequence>
<dbReference type="AlphaFoldDB" id="A0AAJ6BI51"/>
<evidence type="ECO:0000313" key="1">
    <source>
        <dbReference type="EMBL" id="WEK35901.1"/>
    </source>
</evidence>
<name>A0AAJ6BI51_9BACT</name>
<dbReference type="EMBL" id="CP119311">
    <property type="protein sequence ID" value="WEK35901.1"/>
    <property type="molecule type" value="Genomic_DNA"/>
</dbReference>
<proteinExistence type="predicted"/>
<gene>
    <name evidence="1" type="ORF">P0Y53_00185</name>
</gene>
<evidence type="ECO:0008006" key="3">
    <source>
        <dbReference type="Google" id="ProtNLM"/>
    </source>
</evidence>
<reference evidence="1" key="1">
    <citation type="submission" date="2023-03" db="EMBL/GenBank/DDBJ databases">
        <title>Andean soil-derived lignocellulolytic bacterial consortium as a source of novel taxa and putative plastic-active enzymes.</title>
        <authorList>
            <person name="Diaz-Garcia L."/>
            <person name="Chuvochina M."/>
            <person name="Feuerriegel G."/>
            <person name="Bunk B."/>
            <person name="Sproer C."/>
            <person name="Streit W.R."/>
            <person name="Rodriguez L.M."/>
            <person name="Overmann J."/>
            <person name="Jimenez D.J."/>
        </authorList>
    </citation>
    <scope>NUCLEOTIDE SEQUENCE</scope>
    <source>
        <strain evidence="1">MAG 7</strain>
    </source>
</reference>
<organism evidence="1 2">
    <name type="scientific">Candidatus Pseudobacter hemicellulosilyticus</name>
    <dbReference type="NCBI Taxonomy" id="3121375"/>
    <lineage>
        <taxon>Bacteria</taxon>
        <taxon>Pseudomonadati</taxon>
        <taxon>Bacteroidota</taxon>
        <taxon>Chitinophagia</taxon>
        <taxon>Chitinophagales</taxon>
        <taxon>Chitinophagaceae</taxon>
        <taxon>Pseudobacter</taxon>
    </lineage>
</organism>
<evidence type="ECO:0000313" key="2">
    <source>
        <dbReference type="Proteomes" id="UP001220610"/>
    </source>
</evidence>
<protein>
    <recommendedName>
        <fullName evidence="3">DUF4397 domain-containing protein</fullName>
    </recommendedName>
</protein>
<accession>A0AAJ6BI51</accession>
<dbReference type="Proteomes" id="UP001220610">
    <property type="component" value="Chromosome"/>
</dbReference>